<dbReference type="PROSITE" id="PS01359">
    <property type="entry name" value="ZF_PHD_1"/>
    <property type="match status" value="1"/>
</dbReference>
<gene>
    <name evidence="7" type="ORF">EEDITHA_LOCUS16149</name>
</gene>
<feature type="compositionally biased region" description="Polar residues" evidence="5">
    <location>
        <begin position="484"/>
        <end position="497"/>
    </location>
</feature>
<feature type="region of interest" description="Disordered" evidence="5">
    <location>
        <begin position="459"/>
        <end position="497"/>
    </location>
</feature>
<dbReference type="AlphaFoldDB" id="A0AAU9UPC4"/>
<evidence type="ECO:0000256" key="5">
    <source>
        <dbReference type="SAM" id="MobiDB-lite"/>
    </source>
</evidence>
<dbReference type="InterPro" id="IPR011011">
    <property type="entry name" value="Znf_FYVE_PHD"/>
</dbReference>
<evidence type="ECO:0000256" key="2">
    <source>
        <dbReference type="ARBA" id="ARBA00022723"/>
    </source>
</evidence>
<dbReference type="InterPro" id="IPR004875">
    <property type="entry name" value="DDE_SF_endonuclease_dom"/>
</dbReference>
<keyword evidence="8" id="KW-1185">Reference proteome</keyword>
<dbReference type="GO" id="GO:0003677">
    <property type="term" value="F:DNA binding"/>
    <property type="evidence" value="ECO:0007669"/>
    <property type="project" value="TreeGrafter"/>
</dbReference>
<reference evidence="7" key="1">
    <citation type="submission" date="2022-03" db="EMBL/GenBank/DDBJ databases">
        <authorList>
            <person name="Tunstrom K."/>
        </authorList>
    </citation>
    <scope>NUCLEOTIDE SEQUENCE</scope>
</reference>
<feature type="compositionally biased region" description="Basic residues" evidence="5">
    <location>
        <begin position="463"/>
        <end position="478"/>
    </location>
</feature>
<keyword evidence="4" id="KW-0862">Zinc</keyword>
<dbReference type="Gene3D" id="3.30.40.10">
    <property type="entry name" value="Zinc/RING finger domain, C3HC4 (zinc finger)"/>
    <property type="match status" value="1"/>
</dbReference>
<evidence type="ECO:0000313" key="8">
    <source>
        <dbReference type="Proteomes" id="UP001153954"/>
    </source>
</evidence>
<evidence type="ECO:0000256" key="3">
    <source>
        <dbReference type="ARBA" id="ARBA00022771"/>
    </source>
</evidence>
<dbReference type="InterPro" id="IPR013083">
    <property type="entry name" value="Znf_RING/FYVE/PHD"/>
</dbReference>
<evidence type="ECO:0000313" key="7">
    <source>
        <dbReference type="EMBL" id="CAH2101386.1"/>
    </source>
</evidence>
<protein>
    <recommendedName>
        <fullName evidence="6">DDE-1 domain-containing protein</fullName>
    </recommendedName>
</protein>
<dbReference type="Proteomes" id="UP001153954">
    <property type="component" value="Unassembled WGS sequence"/>
</dbReference>
<sequence>MYDFLRKRGSPDPIKWLTSGAAARSSGRLWREVITRLRADAAVCDLVLVKDVQKIKPEKPYSEASIRAAILEVKSGSTVYKAAKKFSIPWITLKAYYSRYRHDPTSSYQPKRGKPFILPSKIEIQLLHYINKMQEIGFGLTVKQIRIVAYRLAEKAHIKHPFSRTKQYAGWYWWASFKKRYNLCLRTPESLSMNRAQSATRESINEFYKMLEELYTKLGIQNQPQRIWNLDETGFMFVMKAGKIVALTGKTHVYKQTFGERGTTTTVLPCVNVAGDTIQPMDIFKGKRWDDRLKSSEFPCLIQLSEKGWINNDLFLEFFQHFIESIPLARPVVLFMDSHKSHLAPEVLGLASKEQIYIVTDPPHLTHLLQPLDVGIFSPMKAKWRNLLDIFQIEKPGEKPTRFDFLKMFAKAYDKRSLIVKAFAKAGIYPIKYDAILDHAIAPSSVTCDPSIDIREPTEIPKAKKKKAGKQTKKVKKGKVYEPSPSSNTNKTTPAKQLQSIKDSNTCGTCKGTFDQDVKLKNGKEWIECQFCKTWYHVECQNVINSLFFLCSNCKLSH</sequence>
<dbReference type="EMBL" id="CAKOGL010000023">
    <property type="protein sequence ID" value="CAH2101386.1"/>
    <property type="molecule type" value="Genomic_DNA"/>
</dbReference>
<keyword evidence="2" id="KW-0479">Metal-binding</keyword>
<evidence type="ECO:0000259" key="6">
    <source>
        <dbReference type="Pfam" id="PF03184"/>
    </source>
</evidence>
<comment type="caution">
    <text evidence="7">The sequence shown here is derived from an EMBL/GenBank/DDBJ whole genome shotgun (WGS) entry which is preliminary data.</text>
</comment>
<keyword evidence="3" id="KW-0863">Zinc-finger</keyword>
<accession>A0AAU9UPC4</accession>
<evidence type="ECO:0000256" key="1">
    <source>
        <dbReference type="ARBA" id="ARBA00004123"/>
    </source>
</evidence>
<dbReference type="SUPFAM" id="SSF46689">
    <property type="entry name" value="Homeodomain-like"/>
    <property type="match status" value="1"/>
</dbReference>
<proteinExistence type="predicted"/>
<dbReference type="GO" id="GO:0008270">
    <property type="term" value="F:zinc ion binding"/>
    <property type="evidence" value="ECO:0007669"/>
    <property type="project" value="UniProtKB-KW"/>
</dbReference>
<feature type="domain" description="DDE-1" evidence="6">
    <location>
        <begin position="265"/>
        <end position="414"/>
    </location>
</feature>
<dbReference type="PANTHER" id="PTHR19303">
    <property type="entry name" value="TRANSPOSON"/>
    <property type="match status" value="1"/>
</dbReference>
<dbReference type="Pfam" id="PF03184">
    <property type="entry name" value="DDE_1"/>
    <property type="match status" value="1"/>
</dbReference>
<dbReference type="PANTHER" id="PTHR19303:SF74">
    <property type="entry name" value="POGO TRANSPOSABLE ELEMENT WITH KRAB DOMAIN"/>
    <property type="match status" value="1"/>
</dbReference>
<dbReference type="InterPro" id="IPR050863">
    <property type="entry name" value="CenT-Element_Derived"/>
</dbReference>
<dbReference type="InterPro" id="IPR019786">
    <property type="entry name" value="Zinc_finger_PHD-type_CS"/>
</dbReference>
<dbReference type="CDD" id="cd15517">
    <property type="entry name" value="PHD_TCF19_like"/>
    <property type="match status" value="1"/>
</dbReference>
<name>A0AAU9UPC4_EUPED</name>
<dbReference type="SUPFAM" id="SSF57903">
    <property type="entry name" value="FYVE/PHD zinc finger"/>
    <property type="match status" value="1"/>
</dbReference>
<evidence type="ECO:0000256" key="4">
    <source>
        <dbReference type="ARBA" id="ARBA00022833"/>
    </source>
</evidence>
<comment type="subcellular location">
    <subcellularLocation>
        <location evidence="1">Nucleus</location>
    </subcellularLocation>
</comment>
<organism evidence="7 8">
    <name type="scientific">Euphydryas editha</name>
    <name type="common">Edith's checkerspot</name>
    <dbReference type="NCBI Taxonomy" id="104508"/>
    <lineage>
        <taxon>Eukaryota</taxon>
        <taxon>Metazoa</taxon>
        <taxon>Ecdysozoa</taxon>
        <taxon>Arthropoda</taxon>
        <taxon>Hexapoda</taxon>
        <taxon>Insecta</taxon>
        <taxon>Pterygota</taxon>
        <taxon>Neoptera</taxon>
        <taxon>Endopterygota</taxon>
        <taxon>Lepidoptera</taxon>
        <taxon>Glossata</taxon>
        <taxon>Ditrysia</taxon>
        <taxon>Papilionoidea</taxon>
        <taxon>Nymphalidae</taxon>
        <taxon>Nymphalinae</taxon>
        <taxon>Euphydryas</taxon>
    </lineage>
</organism>
<dbReference type="InterPro" id="IPR009057">
    <property type="entry name" value="Homeodomain-like_sf"/>
</dbReference>
<dbReference type="GO" id="GO:0005634">
    <property type="term" value="C:nucleus"/>
    <property type="evidence" value="ECO:0007669"/>
    <property type="project" value="UniProtKB-SubCell"/>
</dbReference>